<keyword evidence="2" id="KW-0238">DNA-binding</keyword>
<dbReference type="InterPro" id="IPR036390">
    <property type="entry name" value="WH_DNA-bd_sf"/>
</dbReference>
<dbReference type="Proteomes" id="UP000662904">
    <property type="component" value="Chromosome"/>
</dbReference>
<dbReference type="PANTHER" id="PTHR38445">
    <property type="entry name" value="HTH-TYPE TRANSCRIPTIONAL REPRESSOR YTRA"/>
    <property type="match status" value="1"/>
</dbReference>
<dbReference type="InterPro" id="IPR036388">
    <property type="entry name" value="WH-like_DNA-bd_sf"/>
</dbReference>
<dbReference type="RefSeq" id="WP_206708925.1">
    <property type="nucleotide sequence ID" value="NZ_CP059066.1"/>
</dbReference>
<dbReference type="Pfam" id="PF00392">
    <property type="entry name" value="GntR"/>
    <property type="match status" value="1"/>
</dbReference>
<dbReference type="GO" id="GO:0003700">
    <property type="term" value="F:DNA-binding transcription factor activity"/>
    <property type="evidence" value="ECO:0007669"/>
    <property type="project" value="InterPro"/>
</dbReference>
<dbReference type="CDD" id="cd07377">
    <property type="entry name" value="WHTH_GntR"/>
    <property type="match status" value="1"/>
</dbReference>
<accession>A0A8A0RJV6</accession>
<evidence type="ECO:0000256" key="3">
    <source>
        <dbReference type="ARBA" id="ARBA00023163"/>
    </source>
</evidence>
<keyword evidence="6" id="KW-1185">Reference proteome</keyword>
<dbReference type="InterPro" id="IPR000524">
    <property type="entry name" value="Tscrpt_reg_HTH_GntR"/>
</dbReference>
<protein>
    <submittedName>
        <fullName evidence="5">HTH-type transcriptional repressor YtrA</fullName>
    </submittedName>
</protein>
<dbReference type="AlphaFoldDB" id="A0A8A0RJV6"/>
<proteinExistence type="predicted"/>
<dbReference type="KEGG" id="kme:H0A61_01064"/>
<gene>
    <name evidence="5" type="primary">ytrA_2</name>
    <name evidence="5" type="ORF">H0A61_01064</name>
</gene>
<dbReference type="EMBL" id="CP059066">
    <property type="protein sequence ID" value="QSQ08721.1"/>
    <property type="molecule type" value="Genomic_DNA"/>
</dbReference>
<dbReference type="PANTHER" id="PTHR38445:SF7">
    <property type="entry name" value="GNTR-FAMILY TRANSCRIPTIONAL REGULATOR"/>
    <property type="match status" value="1"/>
</dbReference>
<dbReference type="Gene3D" id="1.10.10.10">
    <property type="entry name" value="Winged helix-like DNA-binding domain superfamily/Winged helix DNA-binding domain"/>
    <property type="match status" value="1"/>
</dbReference>
<keyword evidence="3" id="KW-0804">Transcription</keyword>
<dbReference type="SMART" id="SM00345">
    <property type="entry name" value="HTH_GNTR"/>
    <property type="match status" value="1"/>
</dbReference>
<evidence type="ECO:0000313" key="5">
    <source>
        <dbReference type="EMBL" id="QSQ08721.1"/>
    </source>
</evidence>
<evidence type="ECO:0000313" key="6">
    <source>
        <dbReference type="Proteomes" id="UP000662904"/>
    </source>
</evidence>
<reference evidence="5" key="1">
    <citation type="submission" date="2020-07" db="EMBL/GenBank/DDBJ databases">
        <title>Koleobacter methoxysyntrophicus gen. nov., sp. nov., a novel anaerobic bacterium isolated from deep subsurface oil field and proposal of Koleobacterales ord. nov. in the phylum Firmicutes.</title>
        <authorList>
            <person name="Sakamoto S."/>
            <person name="Tamaki H."/>
        </authorList>
    </citation>
    <scope>NUCLEOTIDE SEQUENCE</scope>
    <source>
        <strain evidence="5">NRmbB1</strain>
    </source>
</reference>
<evidence type="ECO:0000259" key="4">
    <source>
        <dbReference type="PROSITE" id="PS50949"/>
    </source>
</evidence>
<evidence type="ECO:0000256" key="2">
    <source>
        <dbReference type="ARBA" id="ARBA00023125"/>
    </source>
</evidence>
<organism evidence="5 6">
    <name type="scientific">Koleobacter methoxysyntrophicus</name>
    <dbReference type="NCBI Taxonomy" id="2751313"/>
    <lineage>
        <taxon>Bacteria</taxon>
        <taxon>Bacillati</taxon>
        <taxon>Bacillota</taxon>
        <taxon>Clostridia</taxon>
        <taxon>Koleobacterales</taxon>
        <taxon>Koleobacteraceae</taxon>
        <taxon>Koleobacter</taxon>
    </lineage>
</organism>
<dbReference type="SUPFAM" id="SSF46785">
    <property type="entry name" value="Winged helix' DNA-binding domain"/>
    <property type="match status" value="1"/>
</dbReference>
<dbReference type="GO" id="GO:0003677">
    <property type="term" value="F:DNA binding"/>
    <property type="evidence" value="ECO:0007669"/>
    <property type="project" value="UniProtKB-KW"/>
</dbReference>
<sequence>MNIIISNSSQQPLYQQIVTQIKNQIIRGELEEGEALPSMRNLAKELQISVITTKRAYEELEREGYIVTVAGKGSFVADQNRELLRERRLKIIEEKLAEVIAESRVLNIGLDELKEMIQLLYEEGE</sequence>
<keyword evidence="1" id="KW-0805">Transcription regulation</keyword>
<evidence type="ECO:0000256" key="1">
    <source>
        <dbReference type="ARBA" id="ARBA00023015"/>
    </source>
</evidence>
<feature type="domain" description="HTH gntR-type" evidence="4">
    <location>
        <begin position="11"/>
        <end position="79"/>
    </location>
</feature>
<dbReference type="PROSITE" id="PS50949">
    <property type="entry name" value="HTH_GNTR"/>
    <property type="match status" value="1"/>
</dbReference>
<name>A0A8A0RJV6_9FIRM</name>